<gene>
    <name evidence="2" type="ORF">Ahy_A03g013773</name>
</gene>
<comment type="caution">
    <text evidence="2">The sequence shown here is derived from an EMBL/GenBank/DDBJ whole genome shotgun (WGS) entry which is preliminary data.</text>
</comment>
<proteinExistence type="predicted"/>
<evidence type="ECO:0000256" key="1">
    <source>
        <dbReference type="SAM" id="Phobius"/>
    </source>
</evidence>
<dbReference type="EMBL" id="SDMP01000003">
    <property type="protein sequence ID" value="RYR67424.1"/>
    <property type="molecule type" value="Genomic_DNA"/>
</dbReference>
<feature type="transmembrane region" description="Helical" evidence="1">
    <location>
        <begin position="204"/>
        <end position="231"/>
    </location>
</feature>
<name>A0A445DW67_ARAHY</name>
<evidence type="ECO:0000313" key="3">
    <source>
        <dbReference type="Proteomes" id="UP000289738"/>
    </source>
</evidence>
<keyword evidence="1" id="KW-1133">Transmembrane helix</keyword>
<organism evidence="2 3">
    <name type="scientific">Arachis hypogaea</name>
    <name type="common">Peanut</name>
    <dbReference type="NCBI Taxonomy" id="3818"/>
    <lineage>
        <taxon>Eukaryota</taxon>
        <taxon>Viridiplantae</taxon>
        <taxon>Streptophyta</taxon>
        <taxon>Embryophyta</taxon>
        <taxon>Tracheophyta</taxon>
        <taxon>Spermatophyta</taxon>
        <taxon>Magnoliopsida</taxon>
        <taxon>eudicotyledons</taxon>
        <taxon>Gunneridae</taxon>
        <taxon>Pentapetalae</taxon>
        <taxon>rosids</taxon>
        <taxon>fabids</taxon>
        <taxon>Fabales</taxon>
        <taxon>Fabaceae</taxon>
        <taxon>Papilionoideae</taxon>
        <taxon>50 kb inversion clade</taxon>
        <taxon>dalbergioids sensu lato</taxon>
        <taxon>Dalbergieae</taxon>
        <taxon>Pterocarpus clade</taxon>
        <taxon>Arachis</taxon>
    </lineage>
</organism>
<dbReference type="PANTHER" id="PTHR31973:SF187">
    <property type="entry name" value="MUTATOR TRANSPOSASE MUDRA PROTEIN"/>
    <property type="match status" value="1"/>
</dbReference>
<accession>A0A445DW67</accession>
<evidence type="ECO:0000313" key="2">
    <source>
        <dbReference type="EMBL" id="RYR67424.1"/>
    </source>
</evidence>
<reference evidence="2 3" key="1">
    <citation type="submission" date="2019-01" db="EMBL/GenBank/DDBJ databases">
        <title>Sequencing of cultivated peanut Arachis hypogaea provides insights into genome evolution and oil improvement.</title>
        <authorList>
            <person name="Chen X."/>
        </authorList>
    </citation>
    <scope>NUCLEOTIDE SEQUENCE [LARGE SCALE GENOMIC DNA]</scope>
    <source>
        <strain evidence="3">cv. Fuhuasheng</strain>
        <tissue evidence="2">Leaves</tissue>
    </source>
</reference>
<keyword evidence="3" id="KW-1185">Reference proteome</keyword>
<sequence>MFRVAPGDEGLGEVDEKIRDIPDRYETGNSYEENSNDMIKKMWFPNCNEAEMSREYFQFKDVIKEHALLNGRDIRLNKNYKVRCKVVCKGRKEKCKWMYFASNVGGSNYFRIKTLNEKHTCGRNYNVKLASSNWISKKISNNISQELEVKISTVIQTIQDKYMTNMSVGKDYWARIKALEEVHGRKILQYAKLRNYCTEILRRGLLWICWLELVVVCFGGCVVCLSHMLVVQYLRKVITLKTIAITTTTQHNILPHIKSQYHQLTERTCGQRYNAPL</sequence>
<dbReference type="Proteomes" id="UP000289738">
    <property type="component" value="Chromosome A03"/>
</dbReference>
<dbReference type="PANTHER" id="PTHR31973">
    <property type="entry name" value="POLYPROTEIN, PUTATIVE-RELATED"/>
    <property type="match status" value="1"/>
</dbReference>
<dbReference type="AlphaFoldDB" id="A0A445DW67"/>
<keyword evidence="1" id="KW-0472">Membrane</keyword>
<protein>
    <submittedName>
        <fullName evidence="2">Uncharacterized protein</fullName>
    </submittedName>
</protein>
<keyword evidence="1" id="KW-0812">Transmembrane</keyword>